<dbReference type="EMBL" id="DRTU01000330">
    <property type="protein sequence ID" value="HHI01431.1"/>
    <property type="molecule type" value="Genomic_DNA"/>
</dbReference>
<keyword evidence="1" id="KW-1133">Transmembrane helix</keyword>
<dbReference type="Proteomes" id="UP000886217">
    <property type="component" value="Unassembled WGS sequence"/>
</dbReference>
<organism evidence="2">
    <name type="scientific">Thermococcus litoralis</name>
    <dbReference type="NCBI Taxonomy" id="2265"/>
    <lineage>
        <taxon>Archaea</taxon>
        <taxon>Methanobacteriati</taxon>
        <taxon>Methanobacteriota</taxon>
        <taxon>Thermococci</taxon>
        <taxon>Thermococcales</taxon>
        <taxon>Thermococcaceae</taxon>
        <taxon>Thermococcus</taxon>
    </lineage>
</organism>
<feature type="transmembrane region" description="Helical" evidence="1">
    <location>
        <begin position="38"/>
        <end position="58"/>
    </location>
</feature>
<protein>
    <submittedName>
        <fullName evidence="2">Uncharacterized protein</fullName>
    </submittedName>
</protein>
<dbReference type="AlphaFoldDB" id="A0A7C5P7M7"/>
<evidence type="ECO:0000313" key="2">
    <source>
        <dbReference type="EMBL" id="HHI01431.1"/>
    </source>
</evidence>
<proteinExistence type="predicted"/>
<evidence type="ECO:0000256" key="1">
    <source>
        <dbReference type="SAM" id="Phobius"/>
    </source>
</evidence>
<sequence length="62" mass="7143">MRGPFPDQKTIKDSEMMSKAKQKEFLSQSREVREYSKLESAIVILLGLIVVGFVLFVLSNYF</sequence>
<name>A0A7C5P7M7_THELI</name>
<keyword evidence="1" id="KW-0812">Transmembrane</keyword>
<reference evidence="2" key="1">
    <citation type="journal article" date="2020" name="mSystems">
        <title>Genome- and Community-Level Interaction Insights into Carbon Utilization and Element Cycling Functions of Hydrothermarchaeota in Hydrothermal Sediment.</title>
        <authorList>
            <person name="Zhou Z."/>
            <person name="Liu Y."/>
            <person name="Xu W."/>
            <person name="Pan J."/>
            <person name="Luo Z.H."/>
            <person name="Li M."/>
        </authorList>
    </citation>
    <scope>NUCLEOTIDE SEQUENCE [LARGE SCALE GENOMIC DNA]</scope>
    <source>
        <strain evidence="2">HyVt-93</strain>
    </source>
</reference>
<keyword evidence="1" id="KW-0472">Membrane</keyword>
<gene>
    <name evidence="2" type="ORF">ENL40_08250</name>
</gene>
<accession>A0A7C5P7M7</accession>
<comment type="caution">
    <text evidence="2">The sequence shown here is derived from an EMBL/GenBank/DDBJ whole genome shotgun (WGS) entry which is preliminary data.</text>
</comment>